<name>A0AAW0RED6_9PEZI</name>
<feature type="transmembrane region" description="Helical" evidence="1">
    <location>
        <begin position="20"/>
        <end position="47"/>
    </location>
</feature>
<evidence type="ECO:0000313" key="2">
    <source>
        <dbReference type="EMBL" id="KAK8133168.1"/>
    </source>
</evidence>
<gene>
    <name evidence="2" type="ORF">PG999_001341</name>
</gene>
<keyword evidence="1" id="KW-0472">Membrane</keyword>
<dbReference type="AlphaFoldDB" id="A0AAW0RED6"/>
<keyword evidence="1" id="KW-0812">Transmembrane</keyword>
<dbReference type="Proteomes" id="UP001392437">
    <property type="component" value="Unassembled WGS sequence"/>
</dbReference>
<dbReference type="EMBL" id="JAQQWP010000001">
    <property type="protein sequence ID" value="KAK8133168.1"/>
    <property type="molecule type" value="Genomic_DNA"/>
</dbReference>
<protein>
    <submittedName>
        <fullName evidence="2">Uncharacterized protein</fullName>
    </submittedName>
</protein>
<keyword evidence="1" id="KW-1133">Transmembrane helix</keyword>
<organism evidence="2 3">
    <name type="scientific">Apiospora kogelbergensis</name>
    <dbReference type="NCBI Taxonomy" id="1337665"/>
    <lineage>
        <taxon>Eukaryota</taxon>
        <taxon>Fungi</taxon>
        <taxon>Dikarya</taxon>
        <taxon>Ascomycota</taxon>
        <taxon>Pezizomycotina</taxon>
        <taxon>Sordariomycetes</taxon>
        <taxon>Xylariomycetidae</taxon>
        <taxon>Amphisphaeriales</taxon>
        <taxon>Apiosporaceae</taxon>
        <taxon>Apiospora</taxon>
    </lineage>
</organism>
<keyword evidence="3" id="KW-1185">Reference proteome</keyword>
<sequence length="193" mass="21608">MTVDPFSFAAIFAFLCNHPYALAVSMLFFAIGLFLGFTSAGFCFSLVEYRLLCPHGANCIHCALSKPPNVTAEVIRHAYAKSILAELEALSDSDEYTANRVNIAISKTNHDPVDISHAQRSQLIELESATRARRPRPPVGLSDDMRQWLDKYQDVTARVNDINDHAYGQDQNSNLRDVSAFPLRAYLLQYHNS</sequence>
<reference evidence="2 3" key="1">
    <citation type="submission" date="2023-01" db="EMBL/GenBank/DDBJ databases">
        <title>Analysis of 21 Apiospora genomes using comparative genomics revels a genus with tremendous synthesis potential of carbohydrate active enzymes and secondary metabolites.</title>
        <authorList>
            <person name="Sorensen T."/>
        </authorList>
    </citation>
    <scope>NUCLEOTIDE SEQUENCE [LARGE SCALE GENOMIC DNA]</scope>
    <source>
        <strain evidence="2 3">CBS 117206</strain>
    </source>
</reference>
<accession>A0AAW0RED6</accession>
<proteinExistence type="predicted"/>
<comment type="caution">
    <text evidence="2">The sequence shown here is derived from an EMBL/GenBank/DDBJ whole genome shotgun (WGS) entry which is preliminary data.</text>
</comment>
<evidence type="ECO:0000313" key="3">
    <source>
        <dbReference type="Proteomes" id="UP001392437"/>
    </source>
</evidence>
<evidence type="ECO:0000256" key="1">
    <source>
        <dbReference type="SAM" id="Phobius"/>
    </source>
</evidence>